<dbReference type="Gene3D" id="1.25.50.20">
    <property type="match status" value="2"/>
</dbReference>
<feature type="active site" description="Proton acceptor" evidence="15">
    <location>
        <position position="356"/>
    </location>
</feature>
<dbReference type="GO" id="GO:0043171">
    <property type="term" value="P:peptide catabolic process"/>
    <property type="evidence" value="ECO:0007669"/>
    <property type="project" value="TreeGrafter"/>
</dbReference>
<dbReference type="GO" id="GO:0070006">
    <property type="term" value="F:metalloaminopeptidase activity"/>
    <property type="evidence" value="ECO:0007669"/>
    <property type="project" value="TreeGrafter"/>
</dbReference>
<dbReference type="GO" id="GO:0042277">
    <property type="term" value="F:peptide binding"/>
    <property type="evidence" value="ECO:0007669"/>
    <property type="project" value="TreeGrafter"/>
</dbReference>
<dbReference type="FunFam" id="2.60.40.1730:FF:000001">
    <property type="entry name" value="Leucyl-cystinyl aminopeptidase"/>
    <property type="match status" value="1"/>
</dbReference>
<feature type="domain" description="Peptidase M1 membrane alanine aminopeptidase" evidence="19">
    <location>
        <begin position="977"/>
        <end position="1150"/>
    </location>
</feature>
<dbReference type="InterPro" id="IPR024571">
    <property type="entry name" value="ERAP1-like_C_dom"/>
</dbReference>
<evidence type="ECO:0000256" key="11">
    <source>
        <dbReference type="ARBA" id="ARBA00022989"/>
    </source>
</evidence>
<sequence length="1530" mass="171333">MEQAKIVLIILSILGGISSSPPLREVSPEFENFEEIIPLYKLPDSLVPSYYNVELQPILDEGYGTRFTAPGKVSINVLCLFATNNITLHALTLNISESSVQVREIVGGSEIPIASFDVDAEKDFFIINLQNGLRAGAVYQIYIEFVAPVSREVLYGLYLSNYTADDGSTRYMAITDLEATDARRVFPCMDEPSKKAEFEISIIRLPKYSSLSNMDLLRTETEGPGIPQGWVKDMYKRTLKMSTYLFAVAVSDFEVEEAAPGHYTKPVKVWGPPPYMQAGAGKYSPDLTAKLMTALENYFRVPYTFPKMDKISVPHFGGGAMENWGLNTYRLNRLLIEDGIATESDKISTAITLSHELVHQWFGNLVTLKWWDDLWLNEGFASYYSNTVLIDVGLEDILPLDTLVSDAIQRAMYYDVTSATHPVHYNVTTPTEIRIMFDTITYSKGCAMVRMMEAILTEPVMRDAVTAFLTKFEYNNAQQDDLFQVIDDQATSLPGTDLTMKAVMDTWTLQSGFPVLYVSRTEGSGSITFRQAKFKTDLNNDDDPTPSSWDIPISLYLPTDVQVNTSAVLWLKKDAPIEFFSIANVQWFIINPRQTGYYRVNYNRASIRPIIEQLHTNHEAFDPQTRSALIDDNLNLAYAGYSDLTDALNLTMYLKNERHLVPWTTFVTNMAKPYRFLSRTAGLSAFKKYIVGLIKDTLTEINIDPQPNEPIGNATILRNKLFEWACNLDDSECIQYSKNKFAQWMTDPSNNTIIFPDLRPFVYCAAVANGGDAEWDFALAQYSAANREVTKTNLIRSLACSKSVFRLARFGVSMISSVITTLSNTLNKAYDITDIQRFIRDNEPALQPVNGTLQTAIGNIENNIKWSITLTATPDQPLTVTGVTEDDERDFYIIQLESEIAAGAEVSIQMEYVAQIPTSGAGLFYREYQTETGEVRRLAATQFESVEARRMFPCFDEPDLKAVFELTVIRKDNYTSLANTELVSSTPENLVTLIITHELAHQWFGNLVTLKWWKEVYLNEGLTTYSQYLGMEAVSPDLMGVEFAILDAFQYSMLYDASEYSHPLSNDVTTPDEIDGMFSTISYEKGASVIRMVDGFLTRETLRKGLQAYLKKMSFQGAQQEDLFESLEEAAVADNRLPAGLNMADIMSSWTLQSGFPLVRVQIANETAITVSQERFLNDGAEDPEGSSWFVPITIVTADNPTLENNIPQVWLEKDVSSKAVAHDVSKWIMINQNATEYVSIEAALNLTRYMEQETHFAVWSTFFEHFNNIYVKMASHPGYSLLRDYLVPKLDAALTAVGVEESPSHTGALAILRADLLDWACSLQSPLCFTYANQLLAQWVDNPNTSPILSVDARATLECAIVAAGGKPAFDFVFAKYQDSGSNTELKNEFLNALACTTEISVMNELLNKTLNTTSGIAPGDASSVLNSVSSGALGRTIILDFLSENLEDVITVIGNGGLQPITGVLGTLQNYFTTKAQLDKLEAFVAAHQERLTPINMAIRLVIQRIQDNISWMDTTGFDIWMWLWFSS</sequence>
<dbReference type="SUPFAM" id="SSF55486">
    <property type="entry name" value="Metalloproteases ('zincins'), catalytic domain"/>
    <property type="match status" value="2"/>
</dbReference>
<gene>
    <name evidence="22" type="ORF">Ocin01_05575</name>
</gene>
<evidence type="ECO:0000259" key="20">
    <source>
        <dbReference type="Pfam" id="PF11838"/>
    </source>
</evidence>
<dbReference type="PANTHER" id="PTHR11533:SF294">
    <property type="entry name" value="THYROTROPIN-RELEASING HORMONE-DEGRADING ECTOENZYME"/>
    <property type="match status" value="1"/>
</dbReference>
<dbReference type="OrthoDB" id="8251402at2759"/>
<keyword evidence="6" id="KW-0812">Transmembrane</keyword>
<reference evidence="22 23" key="1">
    <citation type="journal article" date="2016" name="Genome Biol. Evol.">
        <title>Gene Family Evolution Reflects Adaptation to Soil Environmental Stressors in the Genome of the Collembolan Orchesella cincta.</title>
        <authorList>
            <person name="Faddeeva-Vakhrusheva A."/>
            <person name="Derks M.F."/>
            <person name="Anvar S.Y."/>
            <person name="Agamennone V."/>
            <person name="Suring W."/>
            <person name="Smit S."/>
            <person name="van Straalen N.M."/>
            <person name="Roelofs D."/>
        </authorList>
    </citation>
    <scope>NUCLEOTIDE SEQUENCE [LARGE SCALE GENOMIC DNA]</scope>
    <source>
        <tissue evidence="22">Mixed pool</tissue>
    </source>
</reference>
<evidence type="ECO:0000256" key="12">
    <source>
        <dbReference type="ARBA" id="ARBA00023049"/>
    </source>
</evidence>
<evidence type="ECO:0000256" key="4">
    <source>
        <dbReference type="ARBA" id="ARBA00022438"/>
    </source>
</evidence>
<protein>
    <submittedName>
        <fullName evidence="22">Aminopeptidase N</fullName>
    </submittedName>
</protein>
<feature type="domain" description="ERAP1-like C-terminal" evidence="20">
    <location>
        <begin position="587"/>
        <end position="809"/>
    </location>
</feature>
<keyword evidence="5" id="KW-0645">Protease</keyword>
<feature type="binding site" evidence="16">
    <location>
        <position position="359"/>
    </location>
    <ligand>
        <name>Zn(2+)</name>
        <dbReference type="ChEBI" id="CHEBI:29105"/>
        <note>catalytic</note>
    </ligand>
</feature>
<evidence type="ECO:0000256" key="10">
    <source>
        <dbReference type="ARBA" id="ARBA00022968"/>
    </source>
</evidence>
<evidence type="ECO:0000256" key="17">
    <source>
        <dbReference type="PIRSR" id="PIRSR634016-4"/>
    </source>
</evidence>
<evidence type="ECO:0000256" key="14">
    <source>
        <dbReference type="ARBA" id="ARBA00023180"/>
    </source>
</evidence>
<comment type="cofactor">
    <cofactor evidence="16">
        <name>Zn(2+)</name>
        <dbReference type="ChEBI" id="CHEBI:29105"/>
    </cofactor>
    <text evidence="16">Binds 1 zinc ion per subunit.</text>
</comment>
<dbReference type="PRINTS" id="PR00756">
    <property type="entry name" value="ALADIPTASE"/>
</dbReference>
<dbReference type="SUPFAM" id="SSF63737">
    <property type="entry name" value="Leukotriene A4 hydrolase N-terminal domain"/>
    <property type="match status" value="2"/>
</dbReference>
<organism evidence="22 23">
    <name type="scientific">Orchesella cincta</name>
    <name type="common">Springtail</name>
    <name type="synonym">Podura cincta</name>
    <dbReference type="NCBI Taxonomy" id="48709"/>
    <lineage>
        <taxon>Eukaryota</taxon>
        <taxon>Metazoa</taxon>
        <taxon>Ecdysozoa</taxon>
        <taxon>Arthropoda</taxon>
        <taxon>Hexapoda</taxon>
        <taxon>Collembola</taxon>
        <taxon>Entomobryomorpha</taxon>
        <taxon>Entomobryoidea</taxon>
        <taxon>Orchesellidae</taxon>
        <taxon>Orchesellinae</taxon>
        <taxon>Orchesella</taxon>
    </lineage>
</organism>
<keyword evidence="9 16" id="KW-0862">Zinc</keyword>
<dbReference type="InterPro" id="IPR027268">
    <property type="entry name" value="Peptidase_M4/M1_CTD_sf"/>
</dbReference>
<dbReference type="FunFam" id="2.60.40.1910:FF:000006">
    <property type="entry name" value="Aminopeptidase"/>
    <property type="match status" value="1"/>
</dbReference>
<evidence type="ECO:0000256" key="16">
    <source>
        <dbReference type="PIRSR" id="PIRSR634016-3"/>
    </source>
</evidence>
<feature type="binding site" evidence="16">
    <location>
        <position position="355"/>
    </location>
    <ligand>
        <name>Zn(2+)</name>
        <dbReference type="ChEBI" id="CHEBI:29105"/>
        <note>catalytic</note>
    </ligand>
</feature>
<keyword evidence="10" id="KW-0735">Signal-anchor</keyword>
<feature type="site" description="Transition state stabilizer" evidence="17">
    <location>
        <position position="442"/>
    </location>
</feature>
<dbReference type="OMA" id="THMQPIN"/>
<keyword evidence="11" id="KW-1133">Transmembrane helix</keyword>
<feature type="signal peptide" evidence="18">
    <location>
        <begin position="1"/>
        <end position="19"/>
    </location>
</feature>
<keyword evidence="4 22" id="KW-0031">Aminopeptidase</keyword>
<dbReference type="Gene3D" id="2.60.40.1910">
    <property type="match status" value="1"/>
</dbReference>
<evidence type="ECO:0000256" key="6">
    <source>
        <dbReference type="ARBA" id="ARBA00022692"/>
    </source>
</evidence>
<proteinExistence type="inferred from homology"/>
<dbReference type="InterPro" id="IPR034016">
    <property type="entry name" value="M1_APN-typ"/>
</dbReference>
<comment type="subcellular location">
    <subcellularLocation>
        <location evidence="2">Cell membrane</location>
        <topology evidence="2">Lipid-anchor</topology>
        <topology evidence="2">GPI-anchor</topology>
    </subcellularLocation>
    <subcellularLocation>
        <location evidence="1">Membrane</location>
        <topology evidence="1">Single-pass type II membrane protein</topology>
    </subcellularLocation>
</comment>
<name>A0A1D2N808_ORCCI</name>
<comment type="similarity">
    <text evidence="3">Belongs to the peptidase M1 family.</text>
</comment>
<evidence type="ECO:0000256" key="13">
    <source>
        <dbReference type="ARBA" id="ARBA00023136"/>
    </source>
</evidence>
<keyword evidence="23" id="KW-1185">Reference proteome</keyword>
<dbReference type="Pfam" id="PF11838">
    <property type="entry name" value="ERAP1_C"/>
    <property type="match status" value="2"/>
</dbReference>
<dbReference type="InterPro" id="IPR042097">
    <property type="entry name" value="Aminopeptidase_N-like_N_sf"/>
</dbReference>
<dbReference type="GO" id="GO:0005886">
    <property type="term" value="C:plasma membrane"/>
    <property type="evidence" value="ECO:0007669"/>
    <property type="project" value="UniProtKB-SubCell"/>
</dbReference>
<dbReference type="PANTHER" id="PTHR11533">
    <property type="entry name" value="PROTEASE M1 ZINC METALLOPROTEASE"/>
    <property type="match status" value="1"/>
</dbReference>
<comment type="caution">
    <text evidence="22">The sequence shown here is derived from an EMBL/GenBank/DDBJ whole genome shotgun (WGS) entry which is preliminary data.</text>
</comment>
<dbReference type="FunFam" id="1.10.390.10:FF:000006">
    <property type="entry name" value="Puromycin-sensitive aminopeptidase"/>
    <property type="match status" value="1"/>
</dbReference>
<dbReference type="Pfam" id="PF01433">
    <property type="entry name" value="Peptidase_M1"/>
    <property type="match status" value="2"/>
</dbReference>
<evidence type="ECO:0000256" key="2">
    <source>
        <dbReference type="ARBA" id="ARBA00004609"/>
    </source>
</evidence>
<dbReference type="InterPro" id="IPR001930">
    <property type="entry name" value="Peptidase_M1"/>
</dbReference>
<evidence type="ECO:0000313" key="23">
    <source>
        <dbReference type="Proteomes" id="UP000094527"/>
    </source>
</evidence>
<evidence type="ECO:0000256" key="1">
    <source>
        <dbReference type="ARBA" id="ARBA00004606"/>
    </source>
</evidence>
<keyword evidence="8" id="KW-0378">Hydrolase</keyword>
<evidence type="ECO:0000256" key="3">
    <source>
        <dbReference type="ARBA" id="ARBA00010136"/>
    </source>
</evidence>
<evidence type="ECO:0000259" key="19">
    <source>
        <dbReference type="Pfam" id="PF01433"/>
    </source>
</evidence>
<dbReference type="InterPro" id="IPR014782">
    <property type="entry name" value="Peptidase_M1_dom"/>
</dbReference>
<dbReference type="STRING" id="48709.A0A1D2N808"/>
<keyword evidence="13" id="KW-0472">Membrane</keyword>
<feature type="binding site" evidence="16">
    <location>
        <position position="378"/>
    </location>
    <ligand>
        <name>Zn(2+)</name>
        <dbReference type="ChEBI" id="CHEBI:29105"/>
        <note>catalytic</note>
    </ligand>
</feature>
<dbReference type="GO" id="GO:0005737">
    <property type="term" value="C:cytoplasm"/>
    <property type="evidence" value="ECO:0007669"/>
    <property type="project" value="TreeGrafter"/>
</dbReference>
<dbReference type="Pfam" id="PF17900">
    <property type="entry name" value="Peptidase_M1_N"/>
    <property type="match status" value="1"/>
</dbReference>
<keyword evidence="7 16" id="KW-0479">Metal-binding</keyword>
<feature type="chain" id="PRO_5008905179" evidence="18">
    <location>
        <begin position="20"/>
        <end position="1530"/>
    </location>
</feature>
<evidence type="ECO:0000256" key="5">
    <source>
        <dbReference type="ARBA" id="ARBA00022670"/>
    </source>
</evidence>
<dbReference type="EMBL" id="LJIJ01000170">
    <property type="protein sequence ID" value="ODN01106.1"/>
    <property type="molecule type" value="Genomic_DNA"/>
</dbReference>
<evidence type="ECO:0000256" key="8">
    <source>
        <dbReference type="ARBA" id="ARBA00022801"/>
    </source>
</evidence>
<keyword evidence="12" id="KW-0482">Metalloprotease</keyword>
<evidence type="ECO:0000313" key="22">
    <source>
        <dbReference type="EMBL" id="ODN01106.1"/>
    </source>
</evidence>
<dbReference type="Gene3D" id="2.60.40.1730">
    <property type="entry name" value="tricorn interacting facor f3 domain"/>
    <property type="match status" value="2"/>
</dbReference>
<dbReference type="GO" id="GO:0005615">
    <property type="term" value="C:extracellular space"/>
    <property type="evidence" value="ECO:0007669"/>
    <property type="project" value="TreeGrafter"/>
</dbReference>
<dbReference type="CDD" id="cd09601">
    <property type="entry name" value="M1_APN-Q_like"/>
    <property type="match status" value="2"/>
</dbReference>
<keyword evidence="14" id="KW-0325">Glycoprotein</keyword>
<dbReference type="Proteomes" id="UP000094527">
    <property type="component" value="Unassembled WGS sequence"/>
</dbReference>
<evidence type="ECO:0000259" key="21">
    <source>
        <dbReference type="Pfam" id="PF17900"/>
    </source>
</evidence>
<feature type="domain" description="Aminopeptidase N-like N-terminal" evidence="21">
    <location>
        <begin position="47"/>
        <end position="245"/>
    </location>
</feature>
<evidence type="ECO:0000256" key="9">
    <source>
        <dbReference type="ARBA" id="ARBA00022833"/>
    </source>
</evidence>
<keyword evidence="18" id="KW-0732">Signal</keyword>
<dbReference type="GO" id="GO:0008270">
    <property type="term" value="F:zinc ion binding"/>
    <property type="evidence" value="ECO:0007669"/>
    <property type="project" value="InterPro"/>
</dbReference>
<evidence type="ECO:0000256" key="18">
    <source>
        <dbReference type="SAM" id="SignalP"/>
    </source>
</evidence>
<feature type="domain" description="Peptidase M1 membrane alanine aminopeptidase" evidence="19">
    <location>
        <begin position="284"/>
        <end position="507"/>
    </location>
</feature>
<dbReference type="InterPro" id="IPR050344">
    <property type="entry name" value="Peptidase_M1_aminopeptidases"/>
</dbReference>
<evidence type="ECO:0000256" key="15">
    <source>
        <dbReference type="PIRSR" id="PIRSR634016-1"/>
    </source>
</evidence>
<feature type="domain" description="ERAP1-like C-terminal" evidence="20">
    <location>
        <begin position="1237"/>
        <end position="1493"/>
    </location>
</feature>
<dbReference type="GO" id="GO:0006508">
    <property type="term" value="P:proteolysis"/>
    <property type="evidence" value="ECO:0007669"/>
    <property type="project" value="UniProtKB-KW"/>
</dbReference>
<accession>A0A1D2N808</accession>
<dbReference type="InterPro" id="IPR045357">
    <property type="entry name" value="Aminopeptidase_N-like_N"/>
</dbReference>
<dbReference type="Gene3D" id="1.10.390.10">
    <property type="entry name" value="Neutral Protease Domain 2"/>
    <property type="match status" value="2"/>
</dbReference>
<evidence type="ECO:0000256" key="7">
    <source>
        <dbReference type="ARBA" id="ARBA00022723"/>
    </source>
</evidence>